<gene>
    <name evidence="2" type="primary">Hypp6743</name>
    <name evidence="2" type="ORF">BLAG_LOCUS5761</name>
</gene>
<sequence length="327" mass="37044">MRKQVRKRPRKNSSEQKSPVSTPEVQRSERPPPTPPKMAGGVDPSLDNISPELRPLVQLLSSQNKSLHDEVMAEFKSVRTELSEQIQTVTFKLEKMATEVSGLRDKTHVLEETVNYQSKDIEELQQALHAEKRERIRATLVAERYSMKPDIIIRGLPYRREEHPDQVVYSFLSTALGINNLTSPLVAVHRLSPSTQNQPNPPMLVRLVSLLDRELILNSWRKLAADKKRGFAVHEHLPKPVQQARSRLMQDRDNEITKAKAENKEWPKVNVSRVGEYIITTEEGENITVEGGVNITVEGGENITAEGGENIIATCIREIINFKQQSS</sequence>
<dbReference type="Proteomes" id="UP000838412">
    <property type="component" value="Chromosome 12"/>
</dbReference>
<evidence type="ECO:0000256" key="1">
    <source>
        <dbReference type="SAM" id="MobiDB-lite"/>
    </source>
</evidence>
<evidence type="ECO:0000313" key="2">
    <source>
        <dbReference type="EMBL" id="CAH1242470.1"/>
    </source>
</evidence>
<proteinExistence type="predicted"/>
<feature type="compositionally biased region" description="Polar residues" evidence="1">
    <location>
        <begin position="15"/>
        <end position="25"/>
    </location>
</feature>
<feature type="compositionally biased region" description="Basic residues" evidence="1">
    <location>
        <begin position="1"/>
        <end position="11"/>
    </location>
</feature>
<name>A0A8J9YVI9_BRALA</name>
<keyword evidence="3" id="KW-1185">Reference proteome</keyword>
<reference evidence="2" key="1">
    <citation type="submission" date="2022-01" db="EMBL/GenBank/DDBJ databases">
        <authorList>
            <person name="Braso-Vives M."/>
        </authorList>
    </citation>
    <scope>NUCLEOTIDE SEQUENCE</scope>
</reference>
<dbReference type="OrthoDB" id="10115242at2759"/>
<feature type="region of interest" description="Disordered" evidence="1">
    <location>
        <begin position="1"/>
        <end position="49"/>
    </location>
</feature>
<organism evidence="2 3">
    <name type="scientific">Branchiostoma lanceolatum</name>
    <name type="common">Common lancelet</name>
    <name type="synonym">Amphioxus lanceolatum</name>
    <dbReference type="NCBI Taxonomy" id="7740"/>
    <lineage>
        <taxon>Eukaryota</taxon>
        <taxon>Metazoa</taxon>
        <taxon>Chordata</taxon>
        <taxon>Cephalochordata</taxon>
        <taxon>Leptocardii</taxon>
        <taxon>Amphioxiformes</taxon>
        <taxon>Branchiostomatidae</taxon>
        <taxon>Branchiostoma</taxon>
    </lineage>
</organism>
<protein>
    <submittedName>
        <fullName evidence="2">Hypp6743 protein</fullName>
    </submittedName>
</protein>
<dbReference type="EMBL" id="OV696697">
    <property type="protein sequence ID" value="CAH1242470.1"/>
    <property type="molecule type" value="Genomic_DNA"/>
</dbReference>
<dbReference type="AlphaFoldDB" id="A0A8J9YVI9"/>
<evidence type="ECO:0000313" key="3">
    <source>
        <dbReference type="Proteomes" id="UP000838412"/>
    </source>
</evidence>
<accession>A0A8J9YVI9</accession>